<comment type="caution">
    <text evidence="2">The sequence shown here is derived from an EMBL/GenBank/DDBJ whole genome shotgun (WGS) entry which is preliminary data.</text>
</comment>
<feature type="compositionally biased region" description="Low complexity" evidence="1">
    <location>
        <begin position="1"/>
        <end position="21"/>
    </location>
</feature>
<feature type="region of interest" description="Disordered" evidence="1">
    <location>
        <begin position="1"/>
        <end position="30"/>
    </location>
</feature>
<evidence type="ECO:0000313" key="3">
    <source>
        <dbReference type="Proteomes" id="UP000037784"/>
    </source>
</evidence>
<dbReference type="InterPro" id="IPR011042">
    <property type="entry name" value="6-blade_b-propeller_TolB-like"/>
</dbReference>
<dbReference type="Proteomes" id="UP000037784">
    <property type="component" value="Unassembled WGS sequence"/>
</dbReference>
<accession>A0A0M9UD06</accession>
<keyword evidence="3" id="KW-1185">Reference proteome</keyword>
<dbReference type="InterPro" id="IPR011659">
    <property type="entry name" value="WD40"/>
</dbReference>
<dbReference type="EMBL" id="BBZA01000161">
    <property type="protein sequence ID" value="GAP63518.1"/>
    <property type="molecule type" value="Genomic_DNA"/>
</dbReference>
<organism evidence="2 3">
    <name type="scientific">Ardenticatena maritima</name>
    <dbReference type="NCBI Taxonomy" id="872965"/>
    <lineage>
        <taxon>Bacteria</taxon>
        <taxon>Bacillati</taxon>
        <taxon>Chloroflexota</taxon>
        <taxon>Ardenticatenia</taxon>
        <taxon>Ardenticatenales</taxon>
        <taxon>Ardenticatenaceae</taxon>
        <taxon>Ardenticatena</taxon>
    </lineage>
</organism>
<evidence type="ECO:0000256" key="1">
    <source>
        <dbReference type="SAM" id="MobiDB-lite"/>
    </source>
</evidence>
<reference evidence="3" key="2">
    <citation type="submission" date="2015-08" db="EMBL/GenBank/DDBJ databases">
        <title>Draft Genome Sequence of a Heterotrophic Facultative Anaerobic Bacterium Ardenticatena maritima Strain 110S.</title>
        <authorList>
            <person name="Kawaichi S."/>
            <person name="Yoshida T."/>
            <person name="Sako Y."/>
            <person name="Nakamura R."/>
        </authorList>
    </citation>
    <scope>NUCLEOTIDE SEQUENCE [LARGE SCALE GENOMIC DNA]</scope>
    <source>
        <strain evidence="3">110S</strain>
    </source>
</reference>
<reference evidence="2 3" key="1">
    <citation type="journal article" date="2015" name="Genome Announc.">
        <title>Draft Genome Sequence of a Heterotrophic Facultative Anaerobic Thermophilic Bacterium, Ardenticatena maritima Strain 110ST.</title>
        <authorList>
            <person name="Kawaichi S."/>
            <person name="Yoshida T."/>
            <person name="Sako Y."/>
            <person name="Nakamura R."/>
        </authorList>
    </citation>
    <scope>NUCLEOTIDE SEQUENCE [LARGE SCALE GENOMIC DNA]</scope>
    <source>
        <strain evidence="2 3">110S</strain>
    </source>
</reference>
<dbReference type="InterPro" id="IPR011044">
    <property type="entry name" value="Quino_amine_DH_bsu"/>
</dbReference>
<evidence type="ECO:0000313" key="2">
    <source>
        <dbReference type="EMBL" id="GAP63518.1"/>
    </source>
</evidence>
<proteinExistence type="predicted"/>
<gene>
    <name evidence="2" type="ORF">ARMA_1941</name>
</gene>
<dbReference type="SUPFAM" id="SSF50969">
    <property type="entry name" value="YVTN repeat-like/Quinoprotein amine dehydrogenase"/>
    <property type="match status" value="1"/>
</dbReference>
<dbReference type="Pfam" id="PF07676">
    <property type="entry name" value="PD40"/>
    <property type="match status" value="1"/>
</dbReference>
<sequence length="277" mass="29981">MPTMTPSPTATRATPTASASPSPTPPPVATPNLAATVAAQQTPRVYKTLSSPDGMWEAEVLVYDCVAFGSEGPEYAYEVLLLRATDGAIVQVDEQTIACGGLGAAGFDLLLWSPDSRYLYYTPTREGVPDGCGFWAGAVARFDVQTRRREVMWSAIFSPDRQRLAVIEPSALALWDVDGGEIARWSFPQEGVLAGVAWSPDGERVALLFVQTLCPPAGPSRLFLFDASSQEAQRVLATDEQTFLDVIWQASEHIQLVDDQGTTWTYSLTTGAMEPDE</sequence>
<protein>
    <submittedName>
        <fullName evidence="2">Uncharacterized protein</fullName>
    </submittedName>
</protein>
<name>A0A0M9UD06_9CHLR</name>
<dbReference type="Gene3D" id="2.120.10.30">
    <property type="entry name" value="TolB, C-terminal domain"/>
    <property type="match status" value="1"/>
</dbReference>
<dbReference type="InParanoid" id="A0A0M9UD06"/>
<dbReference type="AlphaFoldDB" id="A0A0M9UD06"/>